<reference evidence="2" key="1">
    <citation type="submission" date="2021-01" db="EMBL/GenBank/DDBJ databases">
        <authorList>
            <person name="Corre E."/>
            <person name="Pelletier E."/>
            <person name="Niang G."/>
            <person name="Scheremetjew M."/>
            <person name="Finn R."/>
            <person name="Kale V."/>
            <person name="Holt S."/>
            <person name="Cochrane G."/>
            <person name="Meng A."/>
            <person name="Brown T."/>
            <person name="Cohen L."/>
        </authorList>
    </citation>
    <scope>NUCLEOTIDE SEQUENCE</scope>
    <source>
        <strain evidence="2">CCAP1064/1</strain>
    </source>
</reference>
<evidence type="ECO:0000313" key="2">
    <source>
        <dbReference type="EMBL" id="CAD8408508.1"/>
    </source>
</evidence>
<feature type="signal peptide" evidence="1">
    <location>
        <begin position="1"/>
        <end position="16"/>
    </location>
</feature>
<dbReference type="AlphaFoldDB" id="A0A7S0BZP9"/>
<proteinExistence type="predicted"/>
<sequence>MVIVLVTVFFLGGTTELTLNALSIDMDVDEEKYLDLVEQSVDADSGRIVAFDKQYISPYVIRDYTNDNLLPEKSKRNESFETVVTMEEYNKTHSVEMTASGHRSNVRQMGVDLHRLGTGSSRRRSSIYDFGCQV</sequence>
<feature type="chain" id="PRO_5031051421" description="Transmembrane 9 superfamily member" evidence="1">
    <location>
        <begin position="17"/>
        <end position="134"/>
    </location>
</feature>
<evidence type="ECO:0008006" key="3">
    <source>
        <dbReference type="Google" id="ProtNLM"/>
    </source>
</evidence>
<keyword evidence="1" id="KW-0732">Signal</keyword>
<protein>
    <recommendedName>
        <fullName evidence="3">Transmembrane 9 superfamily member</fullName>
    </recommendedName>
</protein>
<evidence type="ECO:0000256" key="1">
    <source>
        <dbReference type="SAM" id="SignalP"/>
    </source>
</evidence>
<accession>A0A7S0BZP9</accession>
<organism evidence="2">
    <name type="scientific">Proboscia inermis</name>
    <dbReference type="NCBI Taxonomy" id="420281"/>
    <lineage>
        <taxon>Eukaryota</taxon>
        <taxon>Sar</taxon>
        <taxon>Stramenopiles</taxon>
        <taxon>Ochrophyta</taxon>
        <taxon>Bacillariophyta</taxon>
        <taxon>Coscinodiscophyceae</taxon>
        <taxon>Rhizosoleniophycidae</taxon>
        <taxon>Rhizosoleniales</taxon>
        <taxon>Rhizosoleniaceae</taxon>
        <taxon>Proboscia</taxon>
    </lineage>
</organism>
<dbReference type="EMBL" id="HBEL01009682">
    <property type="protein sequence ID" value="CAD8408508.1"/>
    <property type="molecule type" value="Transcribed_RNA"/>
</dbReference>
<name>A0A7S0BZP9_9STRA</name>
<gene>
    <name evidence="2" type="ORF">PINE0816_LOCUS4630</name>
</gene>